<accession>A0A6S6TAU3</accession>
<dbReference type="GO" id="GO:0008409">
    <property type="term" value="F:5'-3' exonuclease activity"/>
    <property type="evidence" value="ECO:0007669"/>
    <property type="project" value="InterPro"/>
</dbReference>
<dbReference type="InterPro" id="IPR004610">
    <property type="entry name" value="RecJ"/>
</dbReference>
<dbReference type="InterPro" id="IPR041122">
    <property type="entry name" value="RecJ_OB"/>
</dbReference>
<protein>
    <recommendedName>
        <fullName evidence="2">Single-stranded-DNA-specific exonuclease RecJ</fullName>
    </recommendedName>
</protein>
<dbReference type="SUPFAM" id="SSF64182">
    <property type="entry name" value="DHH phosphoesterases"/>
    <property type="match status" value="1"/>
</dbReference>
<dbReference type="PANTHER" id="PTHR30255:SF2">
    <property type="entry name" value="SINGLE-STRANDED-DNA-SPECIFIC EXONUCLEASE RECJ"/>
    <property type="match status" value="1"/>
</dbReference>
<dbReference type="GO" id="GO:0006310">
    <property type="term" value="P:DNA recombination"/>
    <property type="evidence" value="ECO:0007669"/>
    <property type="project" value="InterPro"/>
</dbReference>
<dbReference type="PANTHER" id="PTHR30255">
    <property type="entry name" value="SINGLE-STRANDED-DNA-SPECIFIC EXONUCLEASE RECJ"/>
    <property type="match status" value="1"/>
</dbReference>
<dbReference type="GO" id="GO:0003676">
    <property type="term" value="F:nucleic acid binding"/>
    <property type="evidence" value="ECO:0007669"/>
    <property type="project" value="InterPro"/>
</dbReference>
<dbReference type="Gene3D" id="3.10.310.30">
    <property type="match status" value="1"/>
</dbReference>
<dbReference type="InterPro" id="IPR001667">
    <property type="entry name" value="DDH_dom"/>
</dbReference>
<dbReference type="NCBIfam" id="TIGR00644">
    <property type="entry name" value="recJ"/>
    <property type="match status" value="1"/>
</dbReference>
<keyword evidence="3" id="KW-0540">Nuclease</keyword>
<evidence type="ECO:0000256" key="4">
    <source>
        <dbReference type="ARBA" id="ARBA00022801"/>
    </source>
</evidence>
<proteinExistence type="inferred from homology"/>
<feature type="domain" description="DHHA1" evidence="7">
    <location>
        <begin position="313"/>
        <end position="406"/>
    </location>
</feature>
<evidence type="ECO:0000259" key="6">
    <source>
        <dbReference type="Pfam" id="PF01368"/>
    </source>
</evidence>
<evidence type="ECO:0000256" key="2">
    <source>
        <dbReference type="ARBA" id="ARBA00019841"/>
    </source>
</evidence>
<comment type="similarity">
    <text evidence="1">Belongs to the RecJ family.</text>
</comment>
<evidence type="ECO:0000256" key="5">
    <source>
        <dbReference type="ARBA" id="ARBA00022839"/>
    </source>
</evidence>
<keyword evidence="4 9" id="KW-0378">Hydrolase</keyword>
<gene>
    <name evidence="9" type="ORF">HELGO_WM23496</name>
</gene>
<keyword evidence="5 9" id="KW-0269">Exonuclease</keyword>
<dbReference type="AlphaFoldDB" id="A0A6S6TAU3"/>
<evidence type="ECO:0000256" key="1">
    <source>
        <dbReference type="ARBA" id="ARBA00005915"/>
    </source>
</evidence>
<dbReference type="GO" id="GO:0006281">
    <property type="term" value="P:DNA repair"/>
    <property type="evidence" value="ECO:0007669"/>
    <property type="project" value="InterPro"/>
</dbReference>
<dbReference type="Gene3D" id="3.90.1640.30">
    <property type="match status" value="1"/>
</dbReference>
<dbReference type="InterPro" id="IPR051673">
    <property type="entry name" value="SSDNA_exonuclease_RecJ"/>
</dbReference>
<evidence type="ECO:0000259" key="7">
    <source>
        <dbReference type="Pfam" id="PF02272"/>
    </source>
</evidence>
<name>A0A6S6TAU3_9BACT</name>
<dbReference type="InterPro" id="IPR003156">
    <property type="entry name" value="DHHA1_dom"/>
</dbReference>
<sequence>MSKLSQNEIESILSARFKDDEITELKQLPRFEKLKDIKKASLKIIEYLKAGKKVSIVGDYDVDGVTSSVILSEFFDDIGLKYELIIPNRFKDGYGLSEKILPRINTDLVITVDNGISAVNTAKKCKDQGITLIITDHHKTPPILPDAYAIVNPKQEKCEFEFSDICGAQVAWYLCASIKSELGIEYNLGKFLDILCISITADMMPLIGMNRVMVQSGIKVLNNSKRVFVKAIKDMFDKDEITFDDLSFLVSPLLNSSGRMYDAIYSYDFLSSKNYTKAYEILSQIAEFNSNRKEVQNSITDQAKDMSKGTNSDIIVVYKEDWHEGVIGIVASKLTVYFKKPAIVFSVSDGIAKGSARSVGDVDIYNLISKCKKYLLGFGGHKSAAGLGLKLENMQDFINDINSYASALDKEQFISNENILCELDIDIVDLSLVDILKKYEPYGIQNPRPSFTLNQERILNKQLLGREKNHQKLYLKNNIELLDFNFDVERFEGDELNIECTVSKNEFRGQVKPILISV</sequence>
<dbReference type="Pfam" id="PF02272">
    <property type="entry name" value="DHHA1"/>
    <property type="match status" value="1"/>
</dbReference>
<organism evidence="9">
    <name type="scientific">uncultured Campylobacterales bacterium</name>
    <dbReference type="NCBI Taxonomy" id="352960"/>
    <lineage>
        <taxon>Bacteria</taxon>
        <taxon>Pseudomonadati</taxon>
        <taxon>Campylobacterota</taxon>
        <taxon>Epsilonproteobacteria</taxon>
        <taxon>Campylobacterales</taxon>
        <taxon>environmental samples</taxon>
    </lineage>
</organism>
<dbReference type="EMBL" id="CACVAW010000058">
    <property type="protein sequence ID" value="CAA6813708.1"/>
    <property type="molecule type" value="Genomic_DNA"/>
</dbReference>
<evidence type="ECO:0000313" key="9">
    <source>
        <dbReference type="EMBL" id="CAA6813708.1"/>
    </source>
</evidence>
<dbReference type="InterPro" id="IPR038763">
    <property type="entry name" value="DHH_sf"/>
</dbReference>
<evidence type="ECO:0000259" key="8">
    <source>
        <dbReference type="Pfam" id="PF17768"/>
    </source>
</evidence>
<evidence type="ECO:0000256" key="3">
    <source>
        <dbReference type="ARBA" id="ARBA00022722"/>
    </source>
</evidence>
<reference evidence="9" key="1">
    <citation type="submission" date="2020-01" db="EMBL/GenBank/DDBJ databases">
        <authorList>
            <person name="Meier V. D."/>
            <person name="Meier V D."/>
        </authorList>
    </citation>
    <scope>NUCLEOTIDE SEQUENCE</scope>
    <source>
        <strain evidence="9">HLG_WM_MAG_12</strain>
    </source>
</reference>
<dbReference type="Pfam" id="PF01368">
    <property type="entry name" value="DHH"/>
    <property type="match status" value="1"/>
</dbReference>
<dbReference type="Pfam" id="PF17768">
    <property type="entry name" value="RecJ_OB"/>
    <property type="match status" value="1"/>
</dbReference>
<feature type="domain" description="DDH" evidence="6">
    <location>
        <begin position="53"/>
        <end position="198"/>
    </location>
</feature>
<feature type="domain" description="RecJ OB" evidence="8">
    <location>
        <begin position="421"/>
        <end position="513"/>
    </location>
</feature>